<dbReference type="InterPro" id="IPR032708">
    <property type="entry name" value="McjB_C"/>
</dbReference>
<evidence type="ECO:0000313" key="7">
    <source>
        <dbReference type="Proteomes" id="UP000464086"/>
    </source>
</evidence>
<dbReference type="InterPro" id="IPR053521">
    <property type="entry name" value="McjB-like"/>
</dbReference>
<protein>
    <submittedName>
        <fullName evidence="4">Lasso peptide biosynthesis B2 protein</fullName>
    </submittedName>
</protein>
<evidence type="ECO:0000313" key="6">
    <source>
        <dbReference type="Proteomes" id="UP000037029"/>
    </source>
</evidence>
<accession>A0A084EJ05</accession>
<gene>
    <name evidence="2" type="ORF">BV87_17180</name>
    <name evidence="3" type="ORF">CP98_03122</name>
    <name evidence="4" type="ORF">GS397_07765</name>
</gene>
<dbReference type="EMBL" id="CP047218">
    <property type="protein sequence ID" value="QHD66957.1"/>
    <property type="molecule type" value="Genomic_DNA"/>
</dbReference>
<dbReference type="Proteomes" id="UP000028534">
    <property type="component" value="Unassembled WGS sequence"/>
</dbReference>
<name>A0A084EJ05_SPHYA</name>
<dbReference type="NCBIfam" id="NF033537">
    <property type="entry name" value="lasso_biosyn_B2"/>
    <property type="match status" value="1"/>
</dbReference>
<dbReference type="AlphaFoldDB" id="A0A084EJ05"/>
<organism evidence="3 5">
    <name type="scientific">Sphingobium yanoikuyae</name>
    <name type="common">Sphingomonas yanoikuyae</name>
    <dbReference type="NCBI Taxonomy" id="13690"/>
    <lineage>
        <taxon>Bacteria</taxon>
        <taxon>Pseudomonadati</taxon>
        <taxon>Pseudomonadota</taxon>
        <taxon>Alphaproteobacteria</taxon>
        <taxon>Sphingomonadales</taxon>
        <taxon>Sphingomonadaceae</taxon>
        <taxon>Sphingobium</taxon>
    </lineage>
</organism>
<dbReference type="MEROPS" id="C96.001"/>
<reference evidence="4 7" key="3">
    <citation type="submission" date="2019-12" db="EMBL/GenBank/DDBJ databases">
        <title>Functional and genomic insights into the Sphingobium yanoikuyae YC-JY1, a bacterium efficiently degrading bisphenol A.</title>
        <authorList>
            <person name="Jia Y."/>
            <person name="Li X."/>
            <person name="Wang J."/>
            <person name="Eltoukhy A."/>
            <person name="Lamraoui I."/>
            <person name="Yan Y."/>
        </authorList>
    </citation>
    <scope>NUCLEOTIDE SEQUENCE [LARGE SCALE GENOMIC DNA]</scope>
    <source>
        <strain evidence="4 7">YC-JY1</strain>
    </source>
</reference>
<evidence type="ECO:0000259" key="1">
    <source>
        <dbReference type="Pfam" id="PF13471"/>
    </source>
</evidence>
<reference evidence="2 6" key="2">
    <citation type="submission" date="2017-04" db="EMBL/GenBank/DDBJ databases">
        <title>Characterization, genome and methylation analysis of a phthalic acid esters degrading strain Sphingobium yanoikuyae SHJ.</title>
        <authorList>
            <person name="Feng L."/>
        </authorList>
    </citation>
    <scope>NUCLEOTIDE SEQUENCE [LARGE SCALE GENOMIC DNA]</scope>
    <source>
        <strain evidence="2 6">SHJ</strain>
    </source>
</reference>
<feature type="domain" description="Microcin J25-processing protein McjB C-terminal" evidence="1">
    <location>
        <begin position="128"/>
        <end position="218"/>
    </location>
</feature>
<sequence length="221" mass="24189">MLAILRPGLAYCLTGGQAVFLDLAADRYFALSPQKTAALSACLNEDRSQDLDPAMRYFLDEGILVPQSAERAEADLPDIMLPARDAPPWRPRSIRPGSVARAMAVLLASRLKQKFRPATLFADGLDSRWSKAKSGHACGADIHDLIEAMARAERLLPVKLNCVSRTRALKHFLKGQGIDSDMIVGVRLHPFSAHCWLQVGDMVLNDTLEGIAPYTVIRGIA</sequence>
<evidence type="ECO:0000313" key="2">
    <source>
        <dbReference type="EMBL" id="ATP19956.1"/>
    </source>
</evidence>
<dbReference type="RefSeq" id="WP_080727251.1">
    <property type="nucleotide sequence ID" value="NZ_CP020925.1"/>
</dbReference>
<dbReference type="Proteomes" id="UP000464086">
    <property type="component" value="Chromosome"/>
</dbReference>
<proteinExistence type="predicted"/>
<dbReference type="Pfam" id="PF13471">
    <property type="entry name" value="Transglut_core3"/>
    <property type="match status" value="1"/>
</dbReference>
<dbReference type="Proteomes" id="UP000037029">
    <property type="component" value="Chromosome"/>
</dbReference>
<dbReference type="PATRIC" id="fig|13690.10.peg.3200"/>
<evidence type="ECO:0000313" key="5">
    <source>
        <dbReference type="Proteomes" id="UP000028534"/>
    </source>
</evidence>
<evidence type="ECO:0000313" key="3">
    <source>
        <dbReference type="EMBL" id="KEZ17947.1"/>
    </source>
</evidence>
<dbReference type="EMBL" id="JGVR01000019">
    <property type="protein sequence ID" value="KEZ17947.1"/>
    <property type="molecule type" value="Genomic_DNA"/>
</dbReference>
<dbReference type="EMBL" id="CP020925">
    <property type="protein sequence ID" value="ATP19956.1"/>
    <property type="molecule type" value="Genomic_DNA"/>
</dbReference>
<reference evidence="3 5" key="1">
    <citation type="submission" date="2014-03" db="EMBL/GenBank/DDBJ databases">
        <title>Genome sequence of Sphingobium yanoikuyae B1.</title>
        <authorList>
            <person name="Gan H.M."/>
            <person name="Gan H.Y."/>
            <person name="Savka M.A."/>
        </authorList>
    </citation>
    <scope>NUCLEOTIDE SEQUENCE [LARGE SCALE GENOMIC DNA]</scope>
    <source>
        <strain evidence="3 5">B1</strain>
    </source>
</reference>
<evidence type="ECO:0000313" key="4">
    <source>
        <dbReference type="EMBL" id="QHD66957.1"/>
    </source>
</evidence>